<organism evidence="3 4">
    <name type="scientific">Paractinoplanes durhamensis</name>
    <dbReference type="NCBI Taxonomy" id="113563"/>
    <lineage>
        <taxon>Bacteria</taxon>
        <taxon>Bacillati</taxon>
        <taxon>Actinomycetota</taxon>
        <taxon>Actinomycetes</taxon>
        <taxon>Micromonosporales</taxon>
        <taxon>Micromonosporaceae</taxon>
        <taxon>Paractinoplanes</taxon>
    </lineage>
</organism>
<dbReference type="Proteomes" id="UP000637628">
    <property type="component" value="Unassembled WGS sequence"/>
</dbReference>
<dbReference type="InterPro" id="IPR006015">
    <property type="entry name" value="Universal_stress_UspA"/>
</dbReference>
<feature type="domain" description="UspA" evidence="2">
    <location>
        <begin position="190"/>
        <end position="256"/>
    </location>
</feature>
<evidence type="ECO:0000256" key="1">
    <source>
        <dbReference type="ARBA" id="ARBA00008791"/>
    </source>
</evidence>
<comment type="caution">
    <text evidence="3">The sequence shown here is derived from an EMBL/GenBank/DDBJ whole genome shotgun (WGS) entry which is preliminary data.</text>
</comment>
<sequence length="262" mass="27281">MLEDMTILVGTDGTGQSMAAVEWAAAEARRRDTGLRIVYAFDWDWRGYPDFVDMAHSLAEAVTTAAEDLARTTAPGLPVTSATTIGHAVPQLLDAARDAELLVVGNRGRGGFAGLMLGSVSHRMATHAPCPVVVVRGRETPDGPVIAGVDDSPAAGEVLDAAFDAAARRGGGLIVLRSGGAGPDDVLTPWRTKYPEVRVETVRTTTAAAEALVSGSHNAELVIVGSRGHGTIAGTLLGSVGLQLLHHADCPVQIVRDHLSRS</sequence>
<dbReference type="InterPro" id="IPR006016">
    <property type="entry name" value="UspA"/>
</dbReference>
<keyword evidence="4" id="KW-1185">Reference proteome</keyword>
<reference evidence="3 4" key="1">
    <citation type="submission" date="2021-01" db="EMBL/GenBank/DDBJ databases">
        <title>Whole genome shotgun sequence of Actinoplanes durhamensis NBRC 14914.</title>
        <authorList>
            <person name="Komaki H."/>
            <person name="Tamura T."/>
        </authorList>
    </citation>
    <scope>NUCLEOTIDE SEQUENCE [LARGE SCALE GENOMIC DNA]</scope>
    <source>
        <strain evidence="3 4">NBRC 14914</strain>
    </source>
</reference>
<dbReference type="Pfam" id="PF00582">
    <property type="entry name" value="Usp"/>
    <property type="match status" value="2"/>
</dbReference>
<evidence type="ECO:0000313" key="4">
    <source>
        <dbReference type="Proteomes" id="UP000637628"/>
    </source>
</evidence>
<evidence type="ECO:0000259" key="2">
    <source>
        <dbReference type="Pfam" id="PF00582"/>
    </source>
</evidence>
<dbReference type="PANTHER" id="PTHR46268:SF6">
    <property type="entry name" value="UNIVERSAL STRESS PROTEIN UP12"/>
    <property type="match status" value="1"/>
</dbReference>
<accession>A0ABQ3YS60</accession>
<name>A0ABQ3YS60_9ACTN</name>
<dbReference type="Gene3D" id="3.40.50.620">
    <property type="entry name" value="HUPs"/>
    <property type="match status" value="3"/>
</dbReference>
<dbReference type="InterPro" id="IPR014729">
    <property type="entry name" value="Rossmann-like_a/b/a_fold"/>
</dbReference>
<protein>
    <submittedName>
        <fullName evidence="3">Universal stress protein</fullName>
    </submittedName>
</protein>
<dbReference type="SUPFAM" id="SSF52402">
    <property type="entry name" value="Adenine nucleotide alpha hydrolases-like"/>
    <property type="match status" value="2"/>
</dbReference>
<dbReference type="EMBL" id="BOML01000014">
    <property type="protein sequence ID" value="GIE00381.1"/>
    <property type="molecule type" value="Genomic_DNA"/>
</dbReference>
<dbReference type="PANTHER" id="PTHR46268">
    <property type="entry name" value="STRESS RESPONSE PROTEIN NHAX"/>
    <property type="match status" value="1"/>
</dbReference>
<evidence type="ECO:0000313" key="3">
    <source>
        <dbReference type="EMBL" id="GIE00381.1"/>
    </source>
</evidence>
<proteinExistence type="inferred from homology"/>
<dbReference type="PRINTS" id="PR01438">
    <property type="entry name" value="UNVRSLSTRESS"/>
</dbReference>
<comment type="similarity">
    <text evidence="1">Belongs to the universal stress protein A family.</text>
</comment>
<feature type="domain" description="UspA" evidence="2">
    <location>
        <begin position="6"/>
        <end position="136"/>
    </location>
</feature>
<gene>
    <name evidence="3" type="ORF">Adu01nite_17310</name>
</gene>